<dbReference type="Pfam" id="PF07589">
    <property type="entry name" value="PEP-CTERM"/>
    <property type="match status" value="1"/>
</dbReference>
<keyword evidence="4" id="KW-1185">Reference proteome</keyword>
<sequence>MASLAGLVTSSLSAQLNFTVDPGAAWNGFVNTFSVADDSFQFGFGYGDFPNAQSTFSGSTLSLGANKGIYDVEAANPVWVNQTTGDPELYIEYAFYQEVVGAAIGTTVNFDFETITQGLPAGYSVVAFAAVLDGFVTWATTQLETAPLVSGVTDSLSLVVASPGTGTPVVQAGFRVTGPIQPSLDEFFNPNPLTLQYATVQTPVPEPSTYAVLLGFAALGLVIYRRRKA</sequence>
<keyword evidence="1" id="KW-0812">Transmembrane</keyword>
<evidence type="ECO:0000256" key="1">
    <source>
        <dbReference type="SAM" id="Phobius"/>
    </source>
</evidence>
<keyword evidence="1" id="KW-1133">Transmembrane helix</keyword>
<dbReference type="EMBL" id="JAAGNX010000001">
    <property type="protein sequence ID" value="NDV61909.1"/>
    <property type="molecule type" value="Genomic_DNA"/>
</dbReference>
<evidence type="ECO:0000313" key="3">
    <source>
        <dbReference type="EMBL" id="NDV61909.1"/>
    </source>
</evidence>
<dbReference type="InterPro" id="IPR013424">
    <property type="entry name" value="Ice-binding_C"/>
</dbReference>
<organism evidence="3 4">
    <name type="scientific">Oceanipulchritudo coccoides</name>
    <dbReference type="NCBI Taxonomy" id="2706888"/>
    <lineage>
        <taxon>Bacteria</taxon>
        <taxon>Pseudomonadati</taxon>
        <taxon>Verrucomicrobiota</taxon>
        <taxon>Opitutia</taxon>
        <taxon>Puniceicoccales</taxon>
        <taxon>Oceanipulchritudinaceae</taxon>
        <taxon>Oceanipulchritudo</taxon>
    </lineage>
</organism>
<feature type="transmembrane region" description="Helical" evidence="1">
    <location>
        <begin position="207"/>
        <end position="224"/>
    </location>
</feature>
<evidence type="ECO:0000259" key="2">
    <source>
        <dbReference type="Pfam" id="PF07589"/>
    </source>
</evidence>
<dbReference type="NCBIfam" id="TIGR02595">
    <property type="entry name" value="PEP_CTERM"/>
    <property type="match status" value="1"/>
</dbReference>
<gene>
    <name evidence="3" type="ORF">G0Q06_05550</name>
</gene>
<keyword evidence="1" id="KW-0472">Membrane</keyword>
<dbReference type="Proteomes" id="UP000478417">
    <property type="component" value="Unassembled WGS sequence"/>
</dbReference>
<evidence type="ECO:0000313" key="4">
    <source>
        <dbReference type="Proteomes" id="UP000478417"/>
    </source>
</evidence>
<name>A0A6B2M0R2_9BACT</name>
<reference evidence="3 4" key="1">
    <citation type="submission" date="2020-02" db="EMBL/GenBank/DDBJ databases">
        <title>Albibacoteraceae fam. nov., the first described family within the subdivision 4 Verrucomicrobia.</title>
        <authorList>
            <person name="Xi F."/>
        </authorList>
    </citation>
    <scope>NUCLEOTIDE SEQUENCE [LARGE SCALE GENOMIC DNA]</scope>
    <source>
        <strain evidence="3 4">CK1056</strain>
    </source>
</reference>
<accession>A0A6B2M0R2</accession>
<dbReference type="RefSeq" id="WP_163963253.1">
    <property type="nucleotide sequence ID" value="NZ_JAAGNX010000001.1"/>
</dbReference>
<comment type="caution">
    <text evidence="3">The sequence shown here is derived from an EMBL/GenBank/DDBJ whole genome shotgun (WGS) entry which is preliminary data.</text>
</comment>
<dbReference type="AlphaFoldDB" id="A0A6B2M0R2"/>
<feature type="domain" description="Ice-binding protein C-terminal" evidence="2">
    <location>
        <begin position="203"/>
        <end position="227"/>
    </location>
</feature>
<protein>
    <submittedName>
        <fullName evidence="3">PEP-CTERM sorting domain-containing protein</fullName>
    </submittedName>
</protein>
<proteinExistence type="predicted"/>